<organism evidence="3 4">
    <name type="scientific">Aphanomyces stellatus</name>
    <dbReference type="NCBI Taxonomy" id="120398"/>
    <lineage>
        <taxon>Eukaryota</taxon>
        <taxon>Sar</taxon>
        <taxon>Stramenopiles</taxon>
        <taxon>Oomycota</taxon>
        <taxon>Saprolegniomycetes</taxon>
        <taxon>Saprolegniales</taxon>
        <taxon>Verrucalvaceae</taxon>
        <taxon>Aphanomyces</taxon>
    </lineage>
</organism>
<feature type="signal peptide" evidence="1">
    <location>
        <begin position="1"/>
        <end position="18"/>
    </location>
</feature>
<accession>A0A485KFZ3</accession>
<reference evidence="3 4" key="1">
    <citation type="submission" date="2019-03" db="EMBL/GenBank/DDBJ databases">
        <authorList>
            <person name="Gaulin E."/>
            <person name="Dumas B."/>
        </authorList>
    </citation>
    <scope>NUCLEOTIDE SEQUENCE [LARGE SCALE GENOMIC DNA]</scope>
    <source>
        <strain evidence="3">CBS 568.67</strain>
    </source>
</reference>
<protein>
    <submittedName>
        <fullName evidence="3">Aste57867_6978 protein</fullName>
    </submittedName>
</protein>
<sequence>MNVLTATTMLFVANVAVAIDPRWKPILALPNITSMYDVSLDELLVLNRVMRLRSLAKTFLTLVVAMGLYLNSPLRRPHPRRRCAAKHAARTQVVELGTHIVVAPAIINLAFQCFWWKSLKSLPQWSKKMTKLELNNNNLETFPKAKLPPTLVKWYVQNSLSFVSVTLQRKLWNEYMLEPLIYN</sequence>
<gene>
    <name evidence="3" type="primary">Aste57867_6978</name>
    <name evidence="2" type="ORF">As57867_006955</name>
    <name evidence="3" type="ORF">ASTE57867_6978</name>
</gene>
<dbReference type="AlphaFoldDB" id="A0A485KFZ3"/>
<name>A0A485KFZ3_9STRA</name>
<feature type="chain" id="PRO_5036116035" evidence="1">
    <location>
        <begin position="19"/>
        <end position="183"/>
    </location>
</feature>
<evidence type="ECO:0000313" key="4">
    <source>
        <dbReference type="Proteomes" id="UP000332933"/>
    </source>
</evidence>
<dbReference type="EMBL" id="CAADRA010003523">
    <property type="protein sequence ID" value="VFT83930.1"/>
    <property type="molecule type" value="Genomic_DNA"/>
</dbReference>
<dbReference type="EMBL" id="VJMH01003511">
    <property type="protein sequence ID" value="KAF0705704.1"/>
    <property type="molecule type" value="Genomic_DNA"/>
</dbReference>
<evidence type="ECO:0000313" key="3">
    <source>
        <dbReference type="EMBL" id="VFT83930.1"/>
    </source>
</evidence>
<reference evidence="2" key="2">
    <citation type="submission" date="2019-06" db="EMBL/GenBank/DDBJ databases">
        <title>Genomics analysis of Aphanomyces spp. identifies a new class of oomycete effector associated with host adaptation.</title>
        <authorList>
            <person name="Gaulin E."/>
        </authorList>
    </citation>
    <scope>NUCLEOTIDE SEQUENCE</scope>
    <source>
        <strain evidence="2">CBS 578.67</strain>
    </source>
</reference>
<keyword evidence="4" id="KW-1185">Reference proteome</keyword>
<evidence type="ECO:0000313" key="2">
    <source>
        <dbReference type="EMBL" id="KAF0705704.1"/>
    </source>
</evidence>
<dbReference type="Proteomes" id="UP000332933">
    <property type="component" value="Unassembled WGS sequence"/>
</dbReference>
<keyword evidence="1" id="KW-0732">Signal</keyword>
<evidence type="ECO:0000256" key="1">
    <source>
        <dbReference type="SAM" id="SignalP"/>
    </source>
</evidence>
<proteinExistence type="predicted"/>